<accession>A0A8T3A751</accession>
<dbReference type="InterPro" id="IPR011042">
    <property type="entry name" value="6-blade_b-propeller_TolB-like"/>
</dbReference>
<gene>
    <name evidence="1" type="ORF">KFK09_025892</name>
</gene>
<dbReference type="PANTHER" id="PTHR19328">
    <property type="entry name" value="HEDGEHOG-INTERACTING PROTEIN"/>
    <property type="match status" value="1"/>
</dbReference>
<name>A0A8T3A751_DENNO</name>
<dbReference type="EMBL" id="JAGYWB010000018">
    <property type="protein sequence ID" value="KAI0491632.1"/>
    <property type="molecule type" value="Genomic_DNA"/>
</dbReference>
<dbReference type="Proteomes" id="UP000829196">
    <property type="component" value="Unassembled WGS sequence"/>
</dbReference>
<dbReference type="AlphaFoldDB" id="A0A8T3A751"/>
<dbReference type="OrthoDB" id="10266706at2759"/>
<reference evidence="1" key="1">
    <citation type="journal article" date="2022" name="Front. Genet.">
        <title>Chromosome-Scale Assembly of the Dendrobium nobile Genome Provides Insights Into the Molecular Mechanism of the Biosynthesis of the Medicinal Active Ingredient of Dendrobium.</title>
        <authorList>
            <person name="Xu Q."/>
            <person name="Niu S.-C."/>
            <person name="Li K.-L."/>
            <person name="Zheng P.-J."/>
            <person name="Zhang X.-J."/>
            <person name="Jia Y."/>
            <person name="Liu Y."/>
            <person name="Niu Y.-X."/>
            <person name="Yu L.-H."/>
            <person name="Chen D.-F."/>
            <person name="Zhang G.-Q."/>
        </authorList>
    </citation>
    <scope>NUCLEOTIDE SEQUENCE</scope>
    <source>
        <tissue evidence="1">Leaf</tissue>
    </source>
</reference>
<protein>
    <recommendedName>
        <fullName evidence="3">Glucose/Sorbosone dehydrogenase domain-containing protein</fullName>
    </recommendedName>
</protein>
<dbReference type="SMR" id="A0A8T3A751"/>
<evidence type="ECO:0008006" key="3">
    <source>
        <dbReference type="Google" id="ProtNLM"/>
    </source>
</evidence>
<evidence type="ECO:0000313" key="2">
    <source>
        <dbReference type="Proteomes" id="UP000829196"/>
    </source>
</evidence>
<evidence type="ECO:0000313" key="1">
    <source>
        <dbReference type="EMBL" id="KAI0491632.1"/>
    </source>
</evidence>
<keyword evidence="2" id="KW-1185">Reference proteome</keyword>
<sequence>MVHYDTAYGVMGLAFHPNFTSNGCLTQTTSCFGRYQGVISEFIVNGFSSITSSEGTSAIPSEVKRIFTMGLPYTEHHGGQILFGPEDGYLYFMLEDGGNGGDLSTNKLVSLYPICKIFDPGRIFFL</sequence>
<comment type="caution">
    <text evidence="1">The sequence shown here is derived from an EMBL/GenBank/DDBJ whole genome shotgun (WGS) entry which is preliminary data.</text>
</comment>
<dbReference type="PANTHER" id="PTHR19328:SF13">
    <property type="entry name" value="HIPL1 PROTEIN"/>
    <property type="match status" value="1"/>
</dbReference>
<organism evidence="1 2">
    <name type="scientific">Dendrobium nobile</name>
    <name type="common">Orchid</name>
    <dbReference type="NCBI Taxonomy" id="94219"/>
    <lineage>
        <taxon>Eukaryota</taxon>
        <taxon>Viridiplantae</taxon>
        <taxon>Streptophyta</taxon>
        <taxon>Embryophyta</taxon>
        <taxon>Tracheophyta</taxon>
        <taxon>Spermatophyta</taxon>
        <taxon>Magnoliopsida</taxon>
        <taxon>Liliopsida</taxon>
        <taxon>Asparagales</taxon>
        <taxon>Orchidaceae</taxon>
        <taxon>Epidendroideae</taxon>
        <taxon>Malaxideae</taxon>
        <taxon>Dendrobiinae</taxon>
        <taxon>Dendrobium</taxon>
    </lineage>
</organism>
<dbReference type="Gene3D" id="2.120.10.30">
    <property type="entry name" value="TolB, C-terminal domain"/>
    <property type="match status" value="1"/>
</dbReference>
<proteinExistence type="predicted"/>